<evidence type="ECO:0000256" key="5">
    <source>
        <dbReference type="ARBA" id="ARBA00023136"/>
    </source>
</evidence>
<feature type="transmembrane region" description="Helical" evidence="6">
    <location>
        <begin position="367"/>
        <end position="391"/>
    </location>
</feature>
<evidence type="ECO:0000256" key="4">
    <source>
        <dbReference type="ARBA" id="ARBA00022989"/>
    </source>
</evidence>
<keyword evidence="9" id="KW-1185">Reference proteome</keyword>
<organism evidence="8 9">
    <name type="scientific">Demequina mangrovi</name>
    <dbReference type="NCBI Taxonomy" id="1043493"/>
    <lineage>
        <taxon>Bacteria</taxon>
        <taxon>Bacillati</taxon>
        <taxon>Actinomycetota</taxon>
        <taxon>Actinomycetes</taxon>
        <taxon>Micrococcales</taxon>
        <taxon>Demequinaceae</taxon>
        <taxon>Demequina</taxon>
    </lineage>
</organism>
<evidence type="ECO:0000256" key="6">
    <source>
        <dbReference type="SAM" id="Phobius"/>
    </source>
</evidence>
<dbReference type="InterPro" id="IPR003838">
    <property type="entry name" value="ABC3_permease_C"/>
</dbReference>
<feature type="transmembrane region" description="Helical" evidence="6">
    <location>
        <begin position="412"/>
        <end position="432"/>
    </location>
</feature>
<gene>
    <name evidence="8" type="ORF">SAMN05421637_2437</name>
</gene>
<proteinExistence type="predicted"/>
<protein>
    <submittedName>
        <fullName evidence="8">FtsX-like permease family protein</fullName>
    </submittedName>
</protein>
<dbReference type="GO" id="GO:0005886">
    <property type="term" value="C:plasma membrane"/>
    <property type="evidence" value="ECO:0007669"/>
    <property type="project" value="UniProtKB-SubCell"/>
</dbReference>
<feature type="transmembrane region" description="Helical" evidence="6">
    <location>
        <begin position="555"/>
        <end position="581"/>
    </location>
</feature>
<reference evidence="9" key="1">
    <citation type="submission" date="2016-10" db="EMBL/GenBank/DDBJ databases">
        <authorList>
            <person name="Varghese N."/>
        </authorList>
    </citation>
    <scope>NUCLEOTIDE SEQUENCE [LARGE SCALE GENOMIC DNA]</scope>
    <source>
        <strain evidence="9">DSM 24868</strain>
    </source>
</reference>
<keyword evidence="3 6" id="KW-0812">Transmembrane</keyword>
<feature type="transmembrane region" description="Helical" evidence="6">
    <location>
        <begin position="500"/>
        <end position="519"/>
    </location>
</feature>
<feature type="transmembrane region" description="Helical" evidence="6">
    <location>
        <begin position="447"/>
        <end position="467"/>
    </location>
</feature>
<comment type="subcellular location">
    <subcellularLocation>
        <location evidence="1">Cell membrane</location>
        <topology evidence="1">Multi-pass membrane protein</topology>
    </subcellularLocation>
</comment>
<dbReference type="AlphaFoldDB" id="A0A1H7A8Z8"/>
<feature type="transmembrane region" description="Helical" evidence="6">
    <location>
        <begin position="270"/>
        <end position="292"/>
    </location>
</feature>
<evidence type="ECO:0000256" key="2">
    <source>
        <dbReference type="ARBA" id="ARBA00022475"/>
    </source>
</evidence>
<evidence type="ECO:0000256" key="1">
    <source>
        <dbReference type="ARBA" id="ARBA00004651"/>
    </source>
</evidence>
<feature type="transmembrane region" description="Helical" evidence="6">
    <location>
        <begin position="313"/>
        <end position="340"/>
    </location>
</feature>
<dbReference type="Pfam" id="PF02687">
    <property type="entry name" value="FtsX"/>
    <property type="match status" value="1"/>
</dbReference>
<sequence>MILDLLREQARAHRAYLAWTGAFIAVTVTLVGFVTLTAAQQLAAEQRAYDAFGLDGEWSRRLWIGMTYEDTDLSVTWAELDAALDSADAEGAETAALHEPGLFALRPTDPGAYPDEVSTASWGERGVVGVRGAVDWDALLLEGSAPGAGEAAVDAEWARFAGVDVGERLDVVQMWNDTAIGEFTLGQVTVAGLTRSSANGRYDLSLPVGILPWDDAVAYGAEVNARGGYATEDGLVEAGAAHETPALAVIPGWPGSPWFGSSDDFVRSSVLLLTAGVLVCGVIGMAFSTGRAQAQSRSRWVATARALGARRSTLVWAAAAEAAAVGIGAGTAGLGAAWALTALDWRAFVAANPDTLLGAAAPPAVPIVAGLVVLALILAGIVAAIPAYWAVRTTPSAALKPVAPLTATEPRHRLRLGWLVAAWIPVLAYASYQGRLYHELPLISFRMPWLVFPVAGVMMLVVAATWARRLVAPVARRLAESSRPWALSAGHALVSRPRQAAGPATVFAVVSAGFGWFVAHQALQSWAQHGSGIPAWLPEPLRSDTMLVPTAWDGFPLFALATIAFALLTAVAGGAAIATAASYRGEQHARAAMGLPHGAARLATAAEFALPLVVGIAAGLATGFVGAVASFSGSTADTSFGLADAAGPLTSFGPLWALVHATHALLPALMMAGIALGCVAAGAAVVAATIRTRVQEPVR</sequence>
<evidence type="ECO:0000259" key="7">
    <source>
        <dbReference type="Pfam" id="PF02687"/>
    </source>
</evidence>
<evidence type="ECO:0000313" key="8">
    <source>
        <dbReference type="EMBL" id="SEJ62143.1"/>
    </source>
</evidence>
<dbReference type="Proteomes" id="UP000183315">
    <property type="component" value="Unassembled WGS sequence"/>
</dbReference>
<dbReference type="OrthoDB" id="5141223at2"/>
<dbReference type="EMBL" id="FNZI01000006">
    <property type="protein sequence ID" value="SEJ62143.1"/>
    <property type="molecule type" value="Genomic_DNA"/>
</dbReference>
<feature type="transmembrane region" description="Helical" evidence="6">
    <location>
        <begin position="602"/>
        <end position="629"/>
    </location>
</feature>
<feature type="transmembrane region" description="Helical" evidence="6">
    <location>
        <begin position="16"/>
        <end position="39"/>
    </location>
</feature>
<evidence type="ECO:0000313" key="9">
    <source>
        <dbReference type="Proteomes" id="UP000183315"/>
    </source>
</evidence>
<accession>A0A1H7A8Z8</accession>
<evidence type="ECO:0000256" key="3">
    <source>
        <dbReference type="ARBA" id="ARBA00022692"/>
    </source>
</evidence>
<dbReference type="RefSeq" id="WP_042215761.1">
    <property type="nucleotide sequence ID" value="NZ_BBLU01000014.1"/>
</dbReference>
<name>A0A1H7A8Z8_9MICO</name>
<keyword evidence="4 6" id="KW-1133">Transmembrane helix</keyword>
<dbReference type="STRING" id="1043493.SAMN05421637_2437"/>
<keyword evidence="5 6" id="KW-0472">Membrane</keyword>
<keyword evidence="2" id="KW-1003">Cell membrane</keyword>
<feature type="domain" description="ABC3 transporter permease C-terminal" evidence="7">
    <location>
        <begin position="277"/>
        <end position="387"/>
    </location>
</feature>
<feature type="transmembrane region" description="Helical" evidence="6">
    <location>
        <begin position="664"/>
        <end position="690"/>
    </location>
</feature>